<protein>
    <submittedName>
        <fullName evidence="2">Uncharacterized protein</fullName>
    </submittedName>
</protein>
<organism evidence="2 3">
    <name type="scientific">Piedraia hortae CBS 480.64</name>
    <dbReference type="NCBI Taxonomy" id="1314780"/>
    <lineage>
        <taxon>Eukaryota</taxon>
        <taxon>Fungi</taxon>
        <taxon>Dikarya</taxon>
        <taxon>Ascomycota</taxon>
        <taxon>Pezizomycotina</taxon>
        <taxon>Dothideomycetes</taxon>
        <taxon>Dothideomycetidae</taxon>
        <taxon>Capnodiales</taxon>
        <taxon>Piedraiaceae</taxon>
        <taxon>Piedraia</taxon>
    </lineage>
</organism>
<evidence type="ECO:0000313" key="3">
    <source>
        <dbReference type="Proteomes" id="UP000799421"/>
    </source>
</evidence>
<reference evidence="2" key="1">
    <citation type="journal article" date="2020" name="Stud. Mycol.">
        <title>101 Dothideomycetes genomes: a test case for predicting lifestyles and emergence of pathogens.</title>
        <authorList>
            <person name="Haridas S."/>
            <person name="Albert R."/>
            <person name="Binder M."/>
            <person name="Bloem J."/>
            <person name="Labutti K."/>
            <person name="Salamov A."/>
            <person name="Andreopoulos B."/>
            <person name="Baker S."/>
            <person name="Barry K."/>
            <person name="Bills G."/>
            <person name="Bluhm B."/>
            <person name="Cannon C."/>
            <person name="Castanera R."/>
            <person name="Culley D."/>
            <person name="Daum C."/>
            <person name="Ezra D."/>
            <person name="Gonzalez J."/>
            <person name="Henrissat B."/>
            <person name="Kuo A."/>
            <person name="Liang C."/>
            <person name="Lipzen A."/>
            <person name="Lutzoni F."/>
            <person name="Magnuson J."/>
            <person name="Mondo S."/>
            <person name="Nolan M."/>
            <person name="Ohm R."/>
            <person name="Pangilinan J."/>
            <person name="Park H.-J."/>
            <person name="Ramirez L."/>
            <person name="Alfaro M."/>
            <person name="Sun H."/>
            <person name="Tritt A."/>
            <person name="Yoshinaga Y."/>
            <person name="Zwiers L.-H."/>
            <person name="Turgeon B."/>
            <person name="Goodwin S."/>
            <person name="Spatafora J."/>
            <person name="Crous P."/>
            <person name="Grigoriev I."/>
        </authorList>
    </citation>
    <scope>NUCLEOTIDE SEQUENCE</scope>
    <source>
        <strain evidence="2">CBS 480.64</strain>
    </source>
</reference>
<sequence>MQFQIICLFIALLAPNTTVGGNVTAADKRVGLTSQVGGGHTTSIARLNITAASTNYSQDGGRNYTIIEGPNVTLTCNDGSLAPAEQTAGMISYINRWHNFTWWGRSNVAGPYGIDTTRVGLRTAVGNESKGG</sequence>
<keyword evidence="1" id="KW-0732">Signal</keyword>
<feature type="chain" id="PRO_5025526581" evidence="1">
    <location>
        <begin position="21"/>
        <end position="132"/>
    </location>
</feature>
<dbReference type="EMBL" id="MU005959">
    <property type="protein sequence ID" value="KAF2863809.1"/>
    <property type="molecule type" value="Genomic_DNA"/>
</dbReference>
<feature type="signal peptide" evidence="1">
    <location>
        <begin position="1"/>
        <end position="20"/>
    </location>
</feature>
<evidence type="ECO:0000256" key="1">
    <source>
        <dbReference type="SAM" id="SignalP"/>
    </source>
</evidence>
<gene>
    <name evidence="2" type="ORF">K470DRAFT_261804</name>
</gene>
<name>A0A6A7C9Q3_9PEZI</name>
<dbReference type="Proteomes" id="UP000799421">
    <property type="component" value="Unassembled WGS sequence"/>
</dbReference>
<evidence type="ECO:0000313" key="2">
    <source>
        <dbReference type="EMBL" id="KAF2863809.1"/>
    </source>
</evidence>
<accession>A0A6A7C9Q3</accession>
<keyword evidence="3" id="KW-1185">Reference proteome</keyword>
<dbReference type="AlphaFoldDB" id="A0A6A7C9Q3"/>
<proteinExistence type="predicted"/>